<reference evidence="1 2" key="1">
    <citation type="journal article" date="2021" name="Appl. Environ. Microbiol.">
        <title>Genetic linkage and physical mapping for an oyster mushroom Pleurotus cornucopiae and QTL analysis for the trait cap color.</title>
        <authorList>
            <person name="Zhang Y."/>
            <person name="Gao W."/>
            <person name="Sonnenberg A."/>
            <person name="Chen Q."/>
            <person name="Zhang J."/>
            <person name="Huang C."/>
        </authorList>
    </citation>
    <scope>NUCLEOTIDE SEQUENCE [LARGE SCALE GENOMIC DNA]</scope>
    <source>
        <strain evidence="1">CCMSSC00406</strain>
    </source>
</reference>
<proteinExistence type="predicted"/>
<comment type="caution">
    <text evidence="1">The sequence shown here is derived from an EMBL/GenBank/DDBJ whole genome shotgun (WGS) entry which is preliminary data.</text>
</comment>
<accession>A0ACB7JB80</accession>
<name>A0ACB7JB80_PLECO</name>
<organism evidence="1 2">
    <name type="scientific">Pleurotus cornucopiae</name>
    <name type="common">Cornucopia mushroom</name>
    <dbReference type="NCBI Taxonomy" id="5321"/>
    <lineage>
        <taxon>Eukaryota</taxon>
        <taxon>Fungi</taxon>
        <taxon>Dikarya</taxon>
        <taxon>Basidiomycota</taxon>
        <taxon>Agaricomycotina</taxon>
        <taxon>Agaricomycetes</taxon>
        <taxon>Agaricomycetidae</taxon>
        <taxon>Agaricales</taxon>
        <taxon>Pleurotineae</taxon>
        <taxon>Pleurotaceae</taxon>
        <taxon>Pleurotus</taxon>
    </lineage>
</organism>
<gene>
    <name evidence="1" type="ORF">CCMSSC00406_0008249</name>
</gene>
<dbReference type="Proteomes" id="UP000824881">
    <property type="component" value="Unassembled WGS sequence"/>
</dbReference>
<protein>
    <submittedName>
        <fullName evidence="1">Uncharacterized protein</fullName>
    </submittedName>
</protein>
<evidence type="ECO:0000313" key="1">
    <source>
        <dbReference type="EMBL" id="KAG9227049.1"/>
    </source>
</evidence>
<keyword evidence="2" id="KW-1185">Reference proteome</keyword>
<sequence>MKFSLAVVAALFAAAHAASIPPVNETLTNVRSPLPLPPAPAPPLTTPPPLALQTDPCPRPHNEVPFYRAFHPSRVDHFYTTSLQELAAATHLSGYAREGTAGFIFPSPEASTVPLYRLFHTARADHFYTTDEAEAIRATGLGWNRQGIAGYVLDGPICGSAPLFRLYNAGNVDHFYTTSATERDSFLRSGLYGDEGIAAFVFV</sequence>
<dbReference type="EMBL" id="WQMT02000002">
    <property type="protein sequence ID" value="KAG9227049.1"/>
    <property type="molecule type" value="Genomic_DNA"/>
</dbReference>
<evidence type="ECO:0000313" key="2">
    <source>
        <dbReference type="Proteomes" id="UP000824881"/>
    </source>
</evidence>